<gene>
    <name evidence="1" type="ORF">UCREL1_10005</name>
</gene>
<dbReference type="OMA" id="MWRINIS"/>
<dbReference type="HOGENOM" id="CLU_829252_0_0_1"/>
<evidence type="ECO:0000313" key="1">
    <source>
        <dbReference type="EMBL" id="EMR63054.1"/>
    </source>
</evidence>
<dbReference type="AlphaFoldDB" id="M7SA80"/>
<accession>M7SA80</accession>
<dbReference type="KEGG" id="ela:UCREL1_10005"/>
<name>M7SA80_EUTLA</name>
<dbReference type="eggNOG" id="ENOG502T64A">
    <property type="taxonomic scope" value="Eukaryota"/>
</dbReference>
<dbReference type="EMBL" id="KB707289">
    <property type="protein sequence ID" value="EMR63054.1"/>
    <property type="molecule type" value="Genomic_DNA"/>
</dbReference>
<proteinExistence type="predicted"/>
<reference evidence="2" key="1">
    <citation type="journal article" date="2013" name="Genome Announc.">
        <title>Draft genome sequence of the grapevine dieback fungus Eutypa lata UCR-EL1.</title>
        <authorList>
            <person name="Blanco-Ulate B."/>
            <person name="Rolshausen P.E."/>
            <person name="Cantu D."/>
        </authorList>
    </citation>
    <scope>NUCLEOTIDE SEQUENCE [LARGE SCALE GENOMIC DNA]</scope>
    <source>
        <strain evidence="2">UCR-EL1</strain>
    </source>
</reference>
<dbReference type="OrthoDB" id="3629846at2759"/>
<evidence type="ECO:0000313" key="2">
    <source>
        <dbReference type="Proteomes" id="UP000012174"/>
    </source>
</evidence>
<keyword evidence="2" id="KW-1185">Reference proteome</keyword>
<dbReference type="Proteomes" id="UP000012174">
    <property type="component" value="Unassembled WGS sequence"/>
</dbReference>
<protein>
    <submittedName>
        <fullName evidence="1">Uncharacterized protein</fullName>
    </submittedName>
</protein>
<organism evidence="1 2">
    <name type="scientific">Eutypa lata (strain UCR-EL1)</name>
    <name type="common">Grapevine dieback disease fungus</name>
    <name type="synonym">Eutypa armeniacae</name>
    <dbReference type="NCBI Taxonomy" id="1287681"/>
    <lineage>
        <taxon>Eukaryota</taxon>
        <taxon>Fungi</taxon>
        <taxon>Dikarya</taxon>
        <taxon>Ascomycota</taxon>
        <taxon>Pezizomycotina</taxon>
        <taxon>Sordariomycetes</taxon>
        <taxon>Xylariomycetidae</taxon>
        <taxon>Xylariales</taxon>
        <taxon>Diatrypaceae</taxon>
        <taxon>Eutypa</taxon>
    </lineage>
</organism>
<sequence length="321" mass="35058">MQCTHDVLEIAALNPTMTRSVSFKPFERYWDSLAEDSVLRGAEWTWRINVSDTAVPDAEGELYEAVDPHVVSTTYDFAWPAKGNISDALDGATGPFCIRAATNAVDLPVNLTNGYTEEDGNSASCAPILGQQCVDAILALIPKPTGEDCHFFESKPFDELPECQDSLGAALPSFQEFFFGTPLIRNITAAGNDTKEKGFTEEWNHGSAFYTNISATQNGSDSRAYHYAANRVHMFLMSAELPTNPDAPPTAILPTTGGPELLCMRVNATKLPNVDVDGDGVAYTYETVLESGSYGIYMRHDVFDWVWVAALPTIVVFLVGF</sequence>